<feature type="domain" description="DUF6677" evidence="3">
    <location>
        <begin position="14"/>
        <end position="138"/>
    </location>
</feature>
<keyword evidence="2" id="KW-1133">Transmembrane helix</keyword>
<keyword evidence="5" id="KW-1185">Reference proteome</keyword>
<evidence type="ECO:0000256" key="1">
    <source>
        <dbReference type="SAM" id="MobiDB-lite"/>
    </source>
</evidence>
<evidence type="ECO:0000256" key="2">
    <source>
        <dbReference type="SAM" id="Phobius"/>
    </source>
</evidence>
<dbReference type="InterPro" id="IPR046499">
    <property type="entry name" value="DUF6677"/>
</dbReference>
<feature type="transmembrane region" description="Helical" evidence="2">
    <location>
        <begin position="110"/>
        <end position="134"/>
    </location>
</feature>
<keyword evidence="2" id="KW-0812">Transmembrane</keyword>
<protein>
    <recommendedName>
        <fullName evidence="3">DUF6677 domain-containing protein</fullName>
    </recommendedName>
</protein>
<dbReference type="RefSeq" id="WP_419186288.1">
    <property type="nucleotide sequence ID" value="NZ_CP036290.1"/>
</dbReference>
<accession>A0A518CWQ3</accession>
<feature type="transmembrane region" description="Helical" evidence="2">
    <location>
        <begin position="188"/>
        <end position="205"/>
    </location>
</feature>
<dbReference type="AlphaFoldDB" id="A0A518CWQ3"/>
<keyword evidence="2" id="KW-0472">Membrane</keyword>
<feature type="compositionally biased region" description="Low complexity" evidence="1">
    <location>
        <begin position="302"/>
        <end position="318"/>
    </location>
</feature>
<feature type="domain" description="DUF6677" evidence="3">
    <location>
        <begin position="167"/>
        <end position="282"/>
    </location>
</feature>
<feature type="region of interest" description="Disordered" evidence="1">
    <location>
        <begin position="289"/>
        <end position="341"/>
    </location>
</feature>
<gene>
    <name evidence="4" type="ORF">Pla163_07600</name>
</gene>
<evidence type="ECO:0000259" key="3">
    <source>
        <dbReference type="Pfam" id="PF20382"/>
    </source>
</evidence>
<name>A0A518CWQ3_9BACT</name>
<dbReference type="Pfam" id="PF20382">
    <property type="entry name" value="DUF6677"/>
    <property type="match status" value="2"/>
</dbReference>
<feature type="transmembrane region" description="Helical" evidence="2">
    <location>
        <begin position="70"/>
        <end position="90"/>
    </location>
</feature>
<reference evidence="4 5" key="1">
    <citation type="submission" date="2019-02" db="EMBL/GenBank/DDBJ databases">
        <title>Deep-cultivation of Planctomycetes and their phenomic and genomic characterization uncovers novel biology.</title>
        <authorList>
            <person name="Wiegand S."/>
            <person name="Jogler M."/>
            <person name="Boedeker C."/>
            <person name="Pinto D."/>
            <person name="Vollmers J."/>
            <person name="Rivas-Marin E."/>
            <person name="Kohn T."/>
            <person name="Peeters S.H."/>
            <person name="Heuer A."/>
            <person name="Rast P."/>
            <person name="Oberbeckmann S."/>
            <person name="Bunk B."/>
            <person name="Jeske O."/>
            <person name="Meyerdierks A."/>
            <person name="Storesund J.E."/>
            <person name="Kallscheuer N."/>
            <person name="Luecker S."/>
            <person name="Lage O.M."/>
            <person name="Pohl T."/>
            <person name="Merkel B.J."/>
            <person name="Hornburger P."/>
            <person name="Mueller R.-W."/>
            <person name="Bruemmer F."/>
            <person name="Labrenz M."/>
            <person name="Spormann A.M."/>
            <person name="Op den Camp H."/>
            <person name="Overmann J."/>
            <person name="Amann R."/>
            <person name="Jetten M.S.M."/>
            <person name="Mascher T."/>
            <person name="Medema M.H."/>
            <person name="Devos D.P."/>
            <person name="Kaster A.-K."/>
            <person name="Ovreas L."/>
            <person name="Rohde M."/>
            <person name="Galperin M.Y."/>
            <person name="Jogler C."/>
        </authorList>
    </citation>
    <scope>NUCLEOTIDE SEQUENCE [LARGE SCALE GENOMIC DNA]</scope>
    <source>
        <strain evidence="4 5">Pla163</strain>
    </source>
</reference>
<evidence type="ECO:0000313" key="4">
    <source>
        <dbReference type="EMBL" id="QDU83661.1"/>
    </source>
</evidence>
<feature type="transmembrane region" description="Helical" evidence="2">
    <location>
        <begin position="248"/>
        <end position="273"/>
    </location>
</feature>
<feature type="compositionally biased region" description="Basic and acidic residues" evidence="1">
    <location>
        <begin position="289"/>
        <end position="299"/>
    </location>
</feature>
<dbReference type="Proteomes" id="UP000319342">
    <property type="component" value="Chromosome"/>
</dbReference>
<proteinExistence type="predicted"/>
<organism evidence="4 5">
    <name type="scientific">Rohdeia mirabilis</name>
    <dbReference type="NCBI Taxonomy" id="2528008"/>
    <lineage>
        <taxon>Bacteria</taxon>
        <taxon>Pseudomonadati</taxon>
        <taxon>Planctomycetota</taxon>
        <taxon>Planctomycetia</taxon>
        <taxon>Planctomycetia incertae sedis</taxon>
        <taxon>Rohdeia</taxon>
    </lineage>
</organism>
<sequence length="341" mass="35639">MESARPTSNVPPSVATILTWLLPGAGHAVLGAWPIALLGFALVEGLYLLGYLVSDGVVFEFLDPELRGRFALVLAPEFGNLGALLLHQLAQPLTMPAGPVPIAPPLPPASVHLGAVLTATSGVLNMVLMCHAHLTALVRRHARPEQGATDQKAAADTQRAVDRTAVQVAAGWMVPGAGHWLQGRKRRALLVAVALLGVFAIGTFLSQGTNLSREHHFYYWSGQALIGLPAFVAEALRGHPPLMSVPPMIDAGLFFATLAGLLNGLVLIDVYAWGESGALGRDPVADRRAMAAHRRESKSAAKRGSSGSRSGAKAPASKHLVAPHPAGAASDVTADDAEGTR</sequence>
<dbReference type="EMBL" id="CP036290">
    <property type="protein sequence ID" value="QDU83661.1"/>
    <property type="molecule type" value="Genomic_DNA"/>
</dbReference>
<evidence type="ECO:0000313" key="5">
    <source>
        <dbReference type="Proteomes" id="UP000319342"/>
    </source>
</evidence>